<keyword evidence="11" id="KW-1185">Reference proteome</keyword>
<comment type="similarity">
    <text evidence="2">Belongs to the TMEM208 family.</text>
</comment>
<accession>A0A1A9UZB9</accession>
<feature type="transmembrane region" description="Helical" evidence="9">
    <location>
        <begin position="72"/>
        <end position="89"/>
    </location>
</feature>
<sequence length="192" mass="21761">MAVSICENFQNQNNQITYSQPQQKGKQGTKGAKQIVEENKGTLCFYRNMALGSAGACLLVNFIFFEVSKTTIFMSSLSLVVLGAAYQFMTFMSRPKYSETGSLLDSGNDLNMEGGLAENVKDLIILTSGTMLLALISNYFWLLLLLAPAQALWKLWGSFIKPWLSQRNVSEEPEMDEKKQRKMERKMRRSMR</sequence>
<feature type="compositionally biased region" description="Basic residues" evidence="8">
    <location>
        <begin position="180"/>
        <end position="192"/>
    </location>
</feature>
<dbReference type="STRING" id="7395.A0A1A9UZB9"/>
<evidence type="ECO:0000313" key="10">
    <source>
        <dbReference type="EnsemblMetazoa" id="GAUT020638-PA"/>
    </source>
</evidence>
<protein>
    <recommendedName>
        <fullName evidence="3">Transmembrane protein 208</fullName>
    </recommendedName>
</protein>
<comment type="subcellular location">
    <subcellularLocation>
        <location evidence="1">Endoplasmic reticulum membrane</location>
        <topology evidence="1">Multi-pass membrane protein</topology>
    </subcellularLocation>
</comment>
<evidence type="ECO:0000256" key="8">
    <source>
        <dbReference type="SAM" id="MobiDB-lite"/>
    </source>
</evidence>
<dbReference type="Proteomes" id="UP000078200">
    <property type="component" value="Unassembled WGS sequence"/>
</dbReference>
<keyword evidence="6 9" id="KW-1133">Transmembrane helix</keyword>
<dbReference type="AlphaFoldDB" id="A0A1A9UZB9"/>
<dbReference type="EnsemblMetazoa" id="GAUT020638-RA">
    <property type="protein sequence ID" value="GAUT020638-PA"/>
    <property type="gene ID" value="GAUT020638"/>
</dbReference>
<dbReference type="GO" id="GO:0005773">
    <property type="term" value="C:vacuole"/>
    <property type="evidence" value="ECO:0007669"/>
    <property type="project" value="GOC"/>
</dbReference>
<evidence type="ECO:0000256" key="5">
    <source>
        <dbReference type="ARBA" id="ARBA00022824"/>
    </source>
</evidence>
<evidence type="ECO:0000256" key="3">
    <source>
        <dbReference type="ARBA" id="ARBA00015033"/>
    </source>
</evidence>
<evidence type="ECO:0000313" key="11">
    <source>
        <dbReference type="Proteomes" id="UP000078200"/>
    </source>
</evidence>
<keyword evidence="4 9" id="KW-0812">Transmembrane</keyword>
<reference evidence="10" key="1">
    <citation type="submission" date="2020-05" db="UniProtKB">
        <authorList>
            <consortium name="EnsemblMetazoa"/>
        </authorList>
    </citation>
    <scope>IDENTIFICATION</scope>
    <source>
        <strain evidence="10">TTRI</strain>
    </source>
</reference>
<dbReference type="InterPro" id="IPR008506">
    <property type="entry name" value="SND2/TMEM208"/>
</dbReference>
<feature type="transmembrane region" description="Helical" evidence="9">
    <location>
        <begin position="45"/>
        <end position="65"/>
    </location>
</feature>
<organism evidence="10 11">
    <name type="scientific">Glossina austeni</name>
    <name type="common">Savannah tsetse fly</name>
    <dbReference type="NCBI Taxonomy" id="7395"/>
    <lineage>
        <taxon>Eukaryota</taxon>
        <taxon>Metazoa</taxon>
        <taxon>Ecdysozoa</taxon>
        <taxon>Arthropoda</taxon>
        <taxon>Hexapoda</taxon>
        <taxon>Insecta</taxon>
        <taxon>Pterygota</taxon>
        <taxon>Neoptera</taxon>
        <taxon>Endopterygota</taxon>
        <taxon>Diptera</taxon>
        <taxon>Brachycera</taxon>
        <taxon>Muscomorpha</taxon>
        <taxon>Hippoboscoidea</taxon>
        <taxon>Glossinidae</taxon>
        <taxon>Glossina</taxon>
    </lineage>
</organism>
<keyword evidence="7 9" id="KW-0472">Membrane</keyword>
<feature type="region of interest" description="Disordered" evidence="8">
    <location>
        <begin position="171"/>
        <end position="192"/>
    </location>
</feature>
<evidence type="ECO:0000256" key="6">
    <source>
        <dbReference type="ARBA" id="ARBA00022989"/>
    </source>
</evidence>
<proteinExistence type="inferred from homology"/>
<dbReference type="PANTHER" id="PTHR13505">
    <property type="entry name" value="TRANSMEMBRANE PROTEIN 208"/>
    <property type="match status" value="1"/>
</dbReference>
<dbReference type="Pfam" id="PF05620">
    <property type="entry name" value="TMEM208_SND2"/>
    <property type="match status" value="1"/>
</dbReference>
<evidence type="ECO:0000256" key="1">
    <source>
        <dbReference type="ARBA" id="ARBA00004477"/>
    </source>
</evidence>
<dbReference type="GO" id="GO:0006624">
    <property type="term" value="P:vacuolar protein processing"/>
    <property type="evidence" value="ECO:0007669"/>
    <property type="project" value="TreeGrafter"/>
</dbReference>
<evidence type="ECO:0000256" key="7">
    <source>
        <dbReference type="ARBA" id="ARBA00023136"/>
    </source>
</evidence>
<dbReference type="GO" id="GO:0005789">
    <property type="term" value="C:endoplasmic reticulum membrane"/>
    <property type="evidence" value="ECO:0007669"/>
    <property type="project" value="UniProtKB-SubCell"/>
</dbReference>
<keyword evidence="5" id="KW-0256">Endoplasmic reticulum</keyword>
<dbReference type="VEuPathDB" id="VectorBase:GAUT020638"/>
<evidence type="ECO:0000256" key="2">
    <source>
        <dbReference type="ARBA" id="ARBA00009950"/>
    </source>
</evidence>
<evidence type="ECO:0000256" key="9">
    <source>
        <dbReference type="SAM" id="Phobius"/>
    </source>
</evidence>
<evidence type="ECO:0000256" key="4">
    <source>
        <dbReference type="ARBA" id="ARBA00022692"/>
    </source>
</evidence>
<feature type="transmembrane region" description="Helical" evidence="9">
    <location>
        <begin position="123"/>
        <end position="146"/>
    </location>
</feature>
<dbReference type="PANTHER" id="PTHR13505:SF7">
    <property type="entry name" value="TRANSMEMBRANE PROTEIN 208"/>
    <property type="match status" value="1"/>
</dbReference>
<name>A0A1A9UZB9_GLOAU</name>